<dbReference type="InterPro" id="IPR043129">
    <property type="entry name" value="ATPase_NBD"/>
</dbReference>
<dbReference type="Proteomes" id="UP000438914">
    <property type="component" value="Unassembled WGS sequence"/>
</dbReference>
<protein>
    <submittedName>
        <fullName evidence="1">ATPase</fullName>
    </submittedName>
</protein>
<dbReference type="Gene3D" id="3.30.420.40">
    <property type="match status" value="2"/>
</dbReference>
<sequence length="299" mass="32619">MTYTLLADSGSTKTDWALITDGTVAARIRTKGMNPFQMSEDEIANEVETALLPQLQSACGIGTASSKQDDACTLSNLHFYGAGCTPEKIPVVERALRRHLHVTGVCEVASDMLGAARALCGDQPGIACILGTGSNSCAYDGKKIVKNVPALGFILGDEGSGAVLGKTLVADILKNQLPQTIIQRFNDKYHLTAADIIDRVYRQPKPNTFLASFVPFLQENLSEPAIYSLVKEGFRRFLCRNVKQYDGWNQLPIGFNGSIALIYRQPLEEVMREEGMKVGKIIQAPIDGLIEQEAAKWKP</sequence>
<dbReference type="PANTHER" id="PTHR43190:SF3">
    <property type="entry name" value="N-ACETYL-D-GLUCOSAMINE KINASE"/>
    <property type="match status" value="1"/>
</dbReference>
<dbReference type="AlphaFoldDB" id="A0A7K0KG35"/>
<dbReference type="CDD" id="cd24079">
    <property type="entry name" value="ASKHA_NBD_PG1100-like"/>
    <property type="match status" value="1"/>
</dbReference>
<proteinExistence type="predicted"/>
<reference evidence="1 2" key="1">
    <citation type="submission" date="2019-08" db="EMBL/GenBank/DDBJ databases">
        <title>In-depth cultivation of the pig gut microbiome towards novel bacterial diversity and tailored functional studies.</title>
        <authorList>
            <person name="Wylensek D."/>
            <person name="Hitch T.C.A."/>
            <person name="Clavel T."/>
        </authorList>
    </citation>
    <scope>NUCLEOTIDE SEQUENCE [LARGE SCALE GENOMIC DNA]</scope>
    <source>
        <strain evidence="1 2">LKV-178-WT-2A</strain>
    </source>
</reference>
<dbReference type="RefSeq" id="WP_154534470.1">
    <property type="nucleotide sequence ID" value="NZ_VUNG01000023.1"/>
</dbReference>
<gene>
    <name evidence="1" type="ORF">FYJ73_09410</name>
</gene>
<dbReference type="InterPro" id="IPR052519">
    <property type="entry name" value="Euk-type_GlcNAc_Kinase"/>
</dbReference>
<organism evidence="1 2">
    <name type="scientific">Hallella mizrahii</name>
    <dbReference type="NCBI Taxonomy" id="2606637"/>
    <lineage>
        <taxon>Bacteria</taxon>
        <taxon>Pseudomonadati</taxon>
        <taxon>Bacteroidota</taxon>
        <taxon>Bacteroidia</taxon>
        <taxon>Bacteroidales</taxon>
        <taxon>Prevotellaceae</taxon>
        <taxon>Hallella</taxon>
    </lineage>
</organism>
<name>A0A7K0KG35_9BACT</name>
<evidence type="ECO:0000313" key="2">
    <source>
        <dbReference type="Proteomes" id="UP000438914"/>
    </source>
</evidence>
<dbReference type="EMBL" id="VUNG01000023">
    <property type="protein sequence ID" value="MST84881.1"/>
    <property type="molecule type" value="Genomic_DNA"/>
</dbReference>
<accession>A0A7K0KG35</accession>
<dbReference type="SUPFAM" id="SSF53067">
    <property type="entry name" value="Actin-like ATPase domain"/>
    <property type="match status" value="2"/>
</dbReference>
<dbReference type="PANTHER" id="PTHR43190">
    <property type="entry name" value="N-ACETYL-D-GLUCOSAMINE KINASE"/>
    <property type="match status" value="1"/>
</dbReference>
<dbReference type="Gene3D" id="1.10.720.160">
    <property type="match status" value="1"/>
</dbReference>
<comment type="caution">
    <text evidence="1">The sequence shown here is derived from an EMBL/GenBank/DDBJ whole genome shotgun (WGS) entry which is preliminary data.</text>
</comment>
<evidence type="ECO:0000313" key="1">
    <source>
        <dbReference type="EMBL" id="MST84881.1"/>
    </source>
</evidence>
<keyword evidence="2" id="KW-1185">Reference proteome</keyword>